<proteinExistence type="predicted"/>
<gene>
    <name evidence="1" type="ORF">A4U43_UnF310</name>
</gene>
<reference evidence="2" key="1">
    <citation type="journal article" date="2017" name="Nat. Commun.">
        <title>The asparagus genome sheds light on the origin and evolution of a young Y chromosome.</title>
        <authorList>
            <person name="Harkess A."/>
            <person name="Zhou J."/>
            <person name="Xu C."/>
            <person name="Bowers J.E."/>
            <person name="Van der Hulst R."/>
            <person name="Ayyampalayam S."/>
            <person name="Mercati F."/>
            <person name="Riccardi P."/>
            <person name="McKain M.R."/>
            <person name="Kakrana A."/>
            <person name="Tang H."/>
            <person name="Ray J."/>
            <person name="Groenendijk J."/>
            <person name="Arikit S."/>
            <person name="Mathioni S.M."/>
            <person name="Nakano M."/>
            <person name="Shan H."/>
            <person name="Telgmann-Rauber A."/>
            <person name="Kanno A."/>
            <person name="Yue Z."/>
            <person name="Chen H."/>
            <person name="Li W."/>
            <person name="Chen Y."/>
            <person name="Xu X."/>
            <person name="Zhang Y."/>
            <person name="Luo S."/>
            <person name="Chen H."/>
            <person name="Gao J."/>
            <person name="Mao Z."/>
            <person name="Pires J.C."/>
            <person name="Luo M."/>
            <person name="Kudrna D."/>
            <person name="Wing R.A."/>
            <person name="Meyers B.C."/>
            <person name="Yi K."/>
            <person name="Kong H."/>
            <person name="Lavrijsen P."/>
            <person name="Sunseri F."/>
            <person name="Falavigna A."/>
            <person name="Ye Y."/>
            <person name="Leebens-Mack J.H."/>
            <person name="Chen G."/>
        </authorList>
    </citation>
    <scope>NUCLEOTIDE SEQUENCE [LARGE SCALE GENOMIC DNA]</scope>
    <source>
        <strain evidence="2">cv. DH0086</strain>
    </source>
</reference>
<dbReference type="EMBL" id="KV863318">
    <property type="protein sequence ID" value="ONK55678.1"/>
    <property type="molecule type" value="Genomic_DNA"/>
</dbReference>
<dbReference type="Gramene" id="ONK55678">
    <property type="protein sequence ID" value="ONK55678"/>
    <property type="gene ID" value="A4U43_UnF310"/>
</dbReference>
<evidence type="ECO:0000313" key="2">
    <source>
        <dbReference type="Proteomes" id="UP000243459"/>
    </source>
</evidence>
<dbReference type="Proteomes" id="UP000243459">
    <property type="component" value="Unassembled WGS sequence"/>
</dbReference>
<name>A0A1R3L7U0_ASPOF</name>
<evidence type="ECO:0000313" key="1">
    <source>
        <dbReference type="EMBL" id="ONK55678.1"/>
    </source>
</evidence>
<sequence>MSRDFAGSRVFWSQTLSFLDLVWRRGTSGGVVFLALLSSKSLIRRYPCVNNRDLSTTESKFCNEYVAKYMDQVPEDFILEDTSRIAFGFRKVTLFEVGE</sequence>
<accession>A0A1R3L7U0</accession>
<dbReference type="AlphaFoldDB" id="A0A1R3L7U0"/>
<keyword evidence="2" id="KW-1185">Reference proteome</keyword>
<organism evidence="1 2">
    <name type="scientific">Asparagus officinalis</name>
    <name type="common">Garden asparagus</name>
    <dbReference type="NCBI Taxonomy" id="4686"/>
    <lineage>
        <taxon>Eukaryota</taxon>
        <taxon>Viridiplantae</taxon>
        <taxon>Streptophyta</taxon>
        <taxon>Embryophyta</taxon>
        <taxon>Tracheophyta</taxon>
        <taxon>Spermatophyta</taxon>
        <taxon>Magnoliopsida</taxon>
        <taxon>Liliopsida</taxon>
        <taxon>Asparagales</taxon>
        <taxon>Asparagaceae</taxon>
        <taxon>Asparagoideae</taxon>
        <taxon>Asparagus</taxon>
    </lineage>
</organism>
<protein>
    <submittedName>
        <fullName evidence="1">Uncharacterized protein</fullName>
    </submittedName>
</protein>